<dbReference type="SUPFAM" id="SSF53474">
    <property type="entry name" value="alpha/beta-Hydrolases"/>
    <property type="match status" value="1"/>
</dbReference>
<keyword evidence="4" id="KW-1185">Reference proteome</keyword>
<sequence length="254" mass="29603">MTLKKEIHKPFIYENKDSKTIVIFIHGILEGPNQFKEFAEILHKEGFSYSAILLHGHGKSGKYFAKSSREKWMDSVDKAILKHKDNYENIILVGHSMGALLSLLFALKYKNKVKGIVLISTPLKVFVRFNMIISSIKVAFGRVREQDTLAKYAKKAFSVERGSIFTYISWIPRYVDLFTLISLTKKELNNIEVPTLIVQCKVDELVSYKTLKVFKRKLQNDYEVINLEKSGHFYYDDEELRYLLNEFEIFINKV</sequence>
<feature type="active site" description="Charge relay system" evidence="1">
    <location>
        <position position="203"/>
    </location>
</feature>
<name>A0A0B3VUF4_9FIRM</name>
<dbReference type="OrthoDB" id="9775557at2"/>
<protein>
    <recommendedName>
        <fullName evidence="2">Serine aminopeptidase S33 domain-containing protein</fullName>
    </recommendedName>
</protein>
<comment type="caution">
    <text evidence="3">The sequence shown here is derived from an EMBL/GenBank/DDBJ whole genome shotgun (WGS) entry which is preliminary data.</text>
</comment>
<dbReference type="InterPro" id="IPR012354">
    <property type="entry name" value="Esterase_lipase"/>
</dbReference>
<evidence type="ECO:0000313" key="4">
    <source>
        <dbReference type="Proteomes" id="UP000031189"/>
    </source>
</evidence>
<reference evidence="3 4" key="1">
    <citation type="submission" date="2014-12" db="EMBL/GenBank/DDBJ databases">
        <title>Draft genome sequence of Terrisporobacter sp. 08-306576, isolated from the blood culture of a bacteremia patient.</title>
        <authorList>
            <person name="Lund L.C."/>
            <person name="Sydenham T.V."/>
            <person name="Hogh S.V."/>
            <person name="Skov M.N."/>
            <person name="Kemp M."/>
            <person name="Justesen U.S."/>
        </authorList>
    </citation>
    <scope>NUCLEOTIDE SEQUENCE [LARGE SCALE GENOMIC DNA]</scope>
    <source>
        <strain evidence="3 4">08-306576</strain>
    </source>
</reference>
<dbReference type="ESTHER" id="9firm-a0a0b3vuf4">
    <property type="family name" value="CarbLipBact_2"/>
</dbReference>
<accession>A0A0B3VUF4</accession>
<gene>
    <name evidence="3" type="ORF">QX51_14890</name>
</gene>
<organism evidence="3 4">
    <name type="scientific">Terrisporobacter othiniensis</name>
    <dbReference type="NCBI Taxonomy" id="1577792"/>
    <lineage>
        <taxon>Bacteria</taxon>
        <taxon>Bacillati</taxon>
        <taxon>Bacillota</taxon>
        <taxon>Clostridia</taxon>
        <taxon>Peptostreptococcales</taxon>
        <taxon>Peptostreptococcaceae</taxon>
        <taxon>Terrisporobacter</taxon>
    </lineage>
</organism>
<dbReference type="RefSeq" id="WP_039680690.1">
    <property type="nucleotide sequence ID" value="NZ_JWHR01000117.1"/>
</dbReference>
<proteinExistence type="predicted"/>
<dbReference type="GO" id="GO:0052689">
    <property type="term" value="F:carboxylic ester hydrolase activity"/>
    <property type="evidence" value="ECO:0007669"/>
    <property type="project" value="InterPro"/>
</dbReference>
<feature type="active site" description="Nucleophile" evidence="1">
    <location>
        <position position="96"/>
    </location>
</feature>
<dbReference type="EMBL" id="JWHR01000117">
    <property type="protein sequence ID" value="KHS56229.1"/>
    <property type="molecule type" value="Genomic_DNA"/>
</dbReference>
<dbReference type="InterPro" id="IPR022742">
    <property type="entry name" value="Hydrolase_4"/>
</dbReference>
<feature type="active site" description="Charge relay system" evidence="1">
    <location>
        <position position="232"/>
    </location>
</feature>
<dbReference type="InterPro" id="IPR050266">
    <property type="entry name" value="AB_hydrolase_sf"/>
</dbReference>
<evidence type="ECO:0000256" key="1">
    <source>
        <dbReference type="PIRSR" id="PIRSR017388-1"/>
    </source>
</evidence>
<dbReference type="PIRSF" id="PIRSF017388">
    <property type="entry name" value="Esterase_lipase"/>
    <property type="match status" value="1"/>
</dbReference>
<dbReference type="PANTHER" id="PTHR43798">
    <property type="entry name" value="MONOACYLGLYCEROL LIPASE"/>
    <property type="match status" value="1"/>
</dbReference>
<dbReference type="Gene3D" id="3.40.50.1820">
    <property type="entry name" value="alpha/beta hydrolase"/>
    <property type="match status" value="1"/>
</dbReference>
<dbReference type="InterPro" id="IPR029058">
    <property type="entry name" value="AB_hydrolase_fold"/>
</dbReference>
<evidence type="ECO:0000259" key="2">
    <source>
        <dbReference type="Pfam" id="PF12146"/>
    </source>
</evidence>
<dbReference type="Pfam" id="PF12146">
    <property type="entry name" value="Hydrolase_4"/>
    <property type="match status" value="1"/>
</dbReference>
<evidence type="ECO:0000313" key="3">
    <source>
        <dbReference type="EMBL" id="KHS56229.1"/>
    </source>
</evidence>
<dbReference type="AlphaFoldDB" id="A0A0B3VUF4"/>
<feature type="domain" description="Serine aminopeptidase S33" evidence="2">
    <location>
        <begin position="18"/>
        <end position="232"/>
    </location>
</feature>
<dbReference type="Proteomes" id="UP000031189">
    <property type="component" value="Unassembled WGS sequence"/>
</dbReference>